<comment type="caution">
    <text evidence="2">The sequence shown here is derived from an EMBL/GenBank/DDBJ whole genome shotgun (WGS) entry which is preliminary data.</text>
</comment>
<gene>
    <name evidence="2" type="ORF">mRhiFer1_010269</name>
</gene>
<evidence type="ECO:0000313" key="3">
    <source>
        <dbReference type="Proteomes" id="UP000585614"/>
    </source>
</evidence>
<reference evidence="2 3" key="1">
    <citation type="journal article" date="2020" name="Nature">
        <title>Six reference-quality genomes reveal evolution of bat adaptations.</title>
        <authorList>
            <person name="Jebb D."/>
            <person name="Huang Z."/>
            <person name="Pippel M."/>
            <person name="Hughes G.M."/>
            <person name="Lavrichenko K."/>
            <person name="Devanna P."/>
            <person name="Winkler S."/>
            <person name="Jermiin L.S."/>
            <person name="Skirmuntt E.C."/>
            <person name="Katzourakis A."/>
            <person name="Burkitt-Gray L."/>
            <person name="Ray D.A."/>
            <person name="Sullivan K.A.M."/>
            <person name="Roscito J.G."/>
            <person name="Kirilenko B.M."/>
            <person name="Davalos L.M."/>
            <person name="Corthals A.P."/>
            <person name="Power M.L."/>
            <person name="Jones G."/>
            <person name="Ransome R.D."/>
            <person name="Dechmann D.K.N."/>
            <person name="Locatelli A.G."/>
            <person name="Puechmaille S.J."/>
            <person name="Fedrigo O."/>
            <person name="Jarvis E.D."/>
            <person name="Hiller M."/>
            <person name="Vernes S.C."/>
            <person name="Myers E.W."/>
            <person name="Teeling E.C."/>
        </authorList>
    </citation>
    <scope>NUCLEOTIDE SEQUENCE [LARGE SCALE GENOMIC DNA]</scope>
    <source>
        <strain evidence="2">MRhiFer1</strain>
        <tissue evidence="2">Lung</tissue>
    </source>
</reference>
<proteinExistence type="predicted"/>
<dbReference type="Proteomes" id="UP000585614">
    <property type="component" value="Unassembled WGS sequence"/>
</dbReference>
<organism evidence="2 3">
    <name type="scientific">Rhinolophus ferrumequinum</name>
    <name type="common">Greater horseshoe bat</name>
    <dbReference type="NCBI Taxonomy" id="59479"/>
    <lineage>
        <taxon>Eukaryota</taxon>
        <taxon>Metazoa</taxon>
        <taxon>Chordata</taxon>
        <taxon>Craniata</taxon>
        <taxon>Vertebrata</taxon>
        <taxon>Euteleostomi</taxon>
        <taxon>Mammalia</taxon>
        <taxon>Eutheria</taxon>
        <taxon>Laurasiatheria</taxon>
        <taxon>Chiroptera</taxon>
        <taxon>Yinpterochiroptera</taxon>
        <taxon>Rhinolophoidea</taxon>
        <taxon>Rhinolophidae</taxon>
        <taxon>Rhinolophinae</taxon>
        <taxon>Rhinolophus</taxon>
    </lineage>
</organism>
<protein>
    <submittedName>
        <fullName evidence="2">Uncharacterized protein</fullName>
    </submittedName>
</protein>
<feature type="region of interest" description="Disordered" evidence="1">
    <location>
        <begin position="1"/>
        <end position="44"/>
    </location>
</feature>
<sequence>MGGRGPGKRLSTAGPVGRKGGVRREASGQASGRRAPPEPGKPSRTWTWGRGLSWYFWVQVLPCPLPAVRCGTRHLGSLSLSAHLSSEIVGLASQRVVRLRPCRGSARRKGPRRRAPRWERFFLAAK</sequence>
<evidence type="ECO:0000256" key="1">
    <source>
        <dbReference type="SAM" id="MobiDB-lite"/>
    </source>
</evidence>
<evidence type="ECO:0000313" key="2">
    <source>
        <dbReference type="EMBL" id="KAF6344898.1"/>
    </source>
</evidence>
<accession>A0A7J7X5S1</accession>
<dbReference type="EMBL" id="JACAGC010000009">
    <property type="protein sequence ID" value="KAF6344898.1"/>
    <property type="molecule type" value="Genomic_DNA"/>
</dbReference>
<dbReference type="AlphaFoldDB" id="A0A7J7X5S1"/>
<name>A0A7J7X5S1_RHIFE</name>